<dbReference type="PROSITE" id="PS51892">
    <property type="entry name" value="SUBTILASE"/>
    <property type="match status" value="1"/>
</dbReference>
<dbReference type="InterPro" id="IPR050131">
    <property type="entry name" value="Peptidase_S8_subtilisin-like"/>
</dbReference>
<dbReference type="Proteomes" id="UP000481030">
    <property type="component" value="Unassembled WGS sequence"/>
</dbReference>
<dbReference type="PANTHER" id="PTHR43806:SF11">
    <property type="entry name" value="CEREVISIN-RELATED"/>
    <property type="match status" value="1"/>
</dbReference>
<name>A0A6L3V8K2_9BACI</name>
<evidence type="ECO:0000256" key="7">
    <source>
        <dbReference type="ARBA" id="ARBA00022825"/>
    </source>
</evidence>
<keyword evidence="8" id="KW-0106">Calcium</keyword>
<keyword evidence="14" id="KW-1185">Reference proteome</keyword>
<keyword evidence="5 10" id="KW-0645">Protease</keyword>
<evidence type="ECO:0000259" key="11">
    <source>
        <dbReference type="Pfam" id="PF00082"/>
    </source>
</evidence>
<dbReference type="PROSITE" id="PS00138">
    <property type="entry name" value="SUBTILASE_SER"/>
    <property type="match status" value="1"/>
</dbReference>
<feature type="active site" description="Charge relay system" evidence="9 10">
    <location>
        <position position="202"/>
    </location>
</feature>
<evidence type="ECO:0000256" key="8">
    <source>
        <dbReference type="ARBA" id="ARBA00022837"/>
    </source>
</evidence>
<comment type="similarity">
    <text evidence="3 10">Belongs to the peptidase S8 family.</text>
</comment>
<dbReference type="InterPro" id="IPR018247">
    <property type="entry name" value="EF_Hand_1_Ca_BS"/>
</dbReference>
<dbReference type="InterPro" id="IPR054399">
    <property type="entry name" value="Fervidolysin-like_N_prodom"/>
</dbReference>
<dbReference type="OrthoDB" id="9798386at2"/>
<evidence type="ECO:0000256" key="6">
    <source>
        <dbReference type="ARBA" id="ARBA00022801"/>
    </source>
</evidence>
<dbReference type="Pfam" id="PF22148">
    <property type="entry name" value="Fervidolysin_NPro-like"/>
    <property type="match status" value="1"/>
</dbReference>
<dbReference type="InterPro" id="IPR022398">
    <property type="entry name" value="Peptidase_S8_His-AS"/>
</dbReference>
<gene>
    <name evidence="13" type="ORF">F7731_10380</name>
</gene>
<keyword evidence="6 10" id="KW-0378">Hydrolase</keyword>
<evidence type="ECO:0000256" key="3">
    <source>
        <dbReference type="ARBA" id="ARBA00011073"/>
    </source>
</evidence>
<feature type="active site" description="Charge relay system" evidence="9 10">
    <location>
        <position position="170"/>
    </location>
</feature>
<feature type="domain" description="Fervidolysin-like N-terminal prodomain" evidence="12">
    <location>
        <begin position="53"/>
        <end position="127"/>
    </location>
</feature>
<dbReference type="PROSITE" id="PS00018">
    <property type="entry name" value="EF_HAND_1"/>
    <property type="match status" value="1"/>
</dbReference>
<evidence type="ECO:0000256" key="5">
    <source>
        <dbReference type="ARBA" id="ARBA00022670"/>
    </source>
</evidence>
<keyword evidence="4" id="KW-0964">Secreted</keyword>
<dbReference type="PANTHER" id="PTHR43806">
    <property type="entry name" value="PEPTIDASE S8"/>
    <property type="match status" value="1"/>
</dbReference>
<feature type="domain" description="Peptidase S8/S53" evidence="11">
    <location>
        <begin position="162"/>
        <end position="408"/>
    </location>
</feature>
<evidence type="ECO:0000256" key="4">
    <source>
        <dbReference type="ARBA" id="ARBA00022525"/>
    </source>
</evidence>
<feature type="active site" description="Charge relay system" evidence="9 10">
    <location>
        <position position="360"/>
    </location>
</feature>
<dbReference type="GO" id="GO:0005576">
    <property type="term" value="C:extracellular region"/>
    <property type="evidence" value="ECO:0007669"/>
    <property type="project" value="UniProtKB-SubCell"/>
</dbReference>
<organism evidence="13 14">
    <name type="scientific">Cytobacillus depressus</name>
    <dbReference type="NCBI Taxonomy" id="1602942"/>
    <lineage>
        <taxon>Bacteria</taxon>
        <taxon>Bacillati</taxon>
        <taxon>Bacillota</taxon>
        <taxon>Bacilli</taxon>
        <taxon>Bacillales</taxon>
        <taxon>Bacillaceae</taxon>
        <taxon>Cytobacillus</taxon>
    </lineage>
</organism>
<dbReference type="Pfam" id="PF00082">
    <property type="entry name" value="Peptidase_S8"/>
    <property type="match status" value="1"/>
</dbReference>
<evidence type="ECO:0000313" key="13">
    <source>
        <dbReference type="EMBL" id="KAB2336751.1"/>
    </source>
</evidence>
<dbReference type="GO" id="GO:0006508">
    <property type="term" value="P:proteolysis"/>
    <property type="evidence" value="ECO:0007669"/>
    <property type="project" value="UniProtKB-KW"/>
</dbReference>
<proteinExistence type="inferred from homology"/>
<evidence type="ECO:0000313" key="14">
    <source>
        <dbReference type="Proteomes" id="UP000481030"/>
    </source>
</evidence>
<evidence type="ECO:0000256" key="2">
    <source>
        <dbReference type="ARBA" id="ARBA00004613"/>
    </source>
</evidence>
<dbReference type="InterPro" id="IPR000209">
    <property type="entry name" value="Peptidase_S8/S53_dom"/>
</dbReference>
<dbReference type="Gene3D" id="3.40.50.200">
    <property type="entry name" value="Peptidase S8/S53 domain"/>
    <property type="match status" value="1"/>
</dbReference>
<dbReference type="SUPFAM" id="SSF52743">
    <property type="entry name" value="Subtilisin-like"/>
    <property type="match status" value="1"/>
</dbReference>
<accession>A0A6L3V8K2</accession>
<dbReference type="GO" id="GO:0004252">
    <property type="term" value="F:serine-type endopeptidase activity"/>
    <property type="evidence" value="ECO:0007669"/>
    <property type="project" value="UniProtKB-UniRule"/>
</dbReference>
<evidence type="ECO:0000259" key="12">
    <source>
        <dbReference type="Pfam" id="PF22148"/>
    </source>
</evidence>
<dbReference type="InterPro" id="IPR023828">
    <property type="entry name" value="Peptidase_S8_Ser-AS"/>
</dbReference>
<protein>
    <submittedName>
        <fullName evidence="13">S8 family serine peptidase</fullName>
    </submittedName>
</protein>
<dbReference type="PRINTS" id="PR00723">
    <property type="entry name" value="SUBTILISIN"/>
</dbReference>
<evidence type="ECO:0000256" key="1">
    <source>
        <dbReference type="ARBA" id="ARBA00001913"/>
    </source>
</evidence>
<sequence length="1147" mass="128204">MEDEVYPMKKPFFKVVSVLSSAFILGMGVSQPAMGQAFTKSGSVVAPVNKQLERQTEKEQVPLLSDEVLVVKYKTPLSQSELQRSGLVLMNHFPSLKTAVVKLKDKKKMDTVIRSLSKQDHVVSIHPSARYKTLGSGDPKAAEQYYLQMLNMDKAHSLAGKNKVRIAVIDQGIDMDHPELKGKLLPSYNAVNPMSAGMADFHGTHVAGIIASEKGNGIGGYGINPNAEILPIDVFDRSYWASDYALAQGILHAIEKKAKVINLSLGGPYPSQLIKDAVKKAVDQGIVVVAAAGNTGDETLSYPASFEGVISVGNIDEKKKRAFDSSYGPAIDLVAPGENIYNAIYEFEKKSSFRKMSGTSMASPIVAGTASLLLSKNPSLKPAEIEYILKHSADDLGPKGYDIEYGYGLVNPVKALQFDPKKIPDYIRNGNFARDKAIEKAELIDVQSKKTITSELTKPQQENWVKIQVKAGQTLQLQLSGGDQFDYKLVGKWLNSKKEGFELNEVRHGLPEGSVLHIEEDGVLALGVMDVHGQYDDTGNKKSTYGLSITLTDKVPQEESSITNPTVISTLPAKITDHTLFAPNGEKDEDYYSLKVTEPQTVKISIGGLPGVDSSIKVYQKMSATELPADMQPSDSLVPIKYENRKGKSEGETLLFAAEPNVEYVVQISNQPDFVFGYYEFFMDPSLIDNQQKPKSSLDPYELRVEGFVLPEDEDQFSMGAFLGGEQSGLAIEQKMMDPVQSYLEMERNYTEMIKSIAIPVSSGITSGYLQVEGDQDWYQVVAEADGLYKLDLSKGALKPAVEVSQIMTEKVKDEEYEYFSYIGNNHDWWTWKVKDEIYLSLEKGKTYYIRIEADYWNNSGISVDPYQFELKKIADIKKDSYEPNDTYEEAKDINTTRITANFGKANDTDIYYFKAKESAVYGLSVNPLEVTKQLKDQYPESVLQPFNSFAVIYEDKNKNRKLDEEEMETAQYFQKGIYLGKTFGSFKAKKDAHYFIAVSGFFQSNTNFSLRPYELTVQPIVSKDEDPYNTGVSLNKIKPMKMTKESNTKFAVKGYFNPVDYGDEDWYAFTMPKNGKASITLEVPKEIDGQIEIYQNGKLLKKADYYPEGDAEVLHMNLNKGEYWIKLKEAYNQTSIEPYKLIVQIQ</sequence>
<dbReference type="AlphaFoldDB" id="A0A6L3V8K2"/>
<dbReference type="EMBL" id="WBOS01000003">
    <property type="protein sequence ID" value="KAB2336751.1"/>
    <property type="molecule type" value="Genomic_DNA"/>
</dbReference>
<dbReference type="Gene3D" id="2.60.120.380">
    <property type="match status" value="3"/>
</dbReference>
<dbReference type="InterPro" id="IPR015500">
    <property type="entry name" value="Peptidase_S8_subtilisin-rel"/>
</dbReference>
<comment type="caution">
    <text evidence="13">The sequence shown here is derived from an EMBL/GenBank/DDBJ whole genome shotgun (WGS) entry which is preliminary data.</text>
</comment>
<comment type="subcellular location">
    <subcellularLocation>
        <location evidence="2">Secreted</location>
    </subcellularLocation>
</comment>
<comment type="cofactor">
    <cofactor evidence="1">
        <name>Ca(2+)</name>
        <dbReference type="ChEBI" id="CHEBI:29108"/>
    </cofactor>
</comment>
<reference evidence="13 14" key="1">
    <citation type="journal article" date="2016" name="Antonie Van Leeuwenhoek">
        <title>Bacillus depressus sp. nov., isolated from soil of a sunflower field.</title>
        <authorList>
            <person name="Wei X."/>
            <person name="Xin D."/>
            <person name="Xin Y."/>
            <person name="Zhang H."/>
            <person name="Wang T."/>
            <person name="Zhang J."/>
        </authorList>
    </citation>
    <scope>NUCLEOTIDE SEQUENCE [LARGE SCALE GENOMIC DNA]</scope>
    <source>
        <strain evidence="13 14">BZ1</strain>
    </source>
</reference>
<dbReference type="InterPro" id="IPR036852">
    <property type="entry name" value="Peptidase_S8/S53_dom_sf"/>
</dbReference>
<evidence type="ECO:0000256" key="10">
    <source>
        <dbReference type="PROSITE-ProRule" id="PRU01240"/>
    </source>
</evidence>
<dbReference type="PROSITE" id="PS00137">
    <property type="entry name" value="SUBTILASE_HIS"/>
    <property type="match status" value="1"/>
</dbReference>
<evidence type="ECO:0000256" key="9">
    <source>
        <dbReference type="PIRSR" id="PIRSR615500-1"/>
    </source>
</evidence>
<keyword evidence="7 10" id="KW-0720">Serine protease</keyword>